<accession>A0ABP0LML9</accession>
<feature type="compositionally biased region" description="Basic and acidic residues" evidence="1">
    <location>
        <begin position="684"/>
        <end position="695"/>
    </location>
</feature>
<feature type="region of interest" description="Disordered" evidence="1">
    <location>
        <begin position="673"/>
        <end position="695"/>
    </location>
</feature>
<evidence type="ECO:0000313" key="4">
    <source>
        <dbReference type="Proteomes" id="UP001642464"/>
    </source>
</evidence>
<evidence type="ECO:0000313" key="3">
    <source>
        <dbReference type="EMBL" id="CAK9055433.1"/>
    </source>
</evidence>
<protein>
    <submittedName>
        <fullName evidence="2">Uncharacterized protein</fullName>
    </submittedName>
</protein>
<dbReference type="EMBL" id="CAXAMM010024470">
    <property type="protein sequence ID" value="CAK9055433.1"/>
    <property type="molecule type" value="Genomic_DNA"/>
</dbReference>
<feature type="compositionally biased region" description="Basic and acidic residues" evidence="1">
    <location>
        <begin position="1294"/>
        <end position="1328"/>
    </location>
</feature>
<feature type="compositionally biased region" description="Basic residues" evidence="1">
    <location>
        <begin position="1258"/>
        <end position="1276"/>
    </location>
</feature>
<dbReference type="EMBL" id="CAXAMM010017136">
    <property type="protein sequence ID" value="CAK9040471.1"/>
    <property type="molecule type" value="Genomic_DNA"/>
</dbReference>
<evidence type="ECO:0000313" key="2">
    <source>
        <dbReference type="EMBL" id="CAK9040471.1"/>
    </source>
</evidence>
<gene>
    <name evidence="2" type="ORF">SCF082_LOCUS23538</name>
    <name evidence="3" type="ORF">SCF082_LOCUS29971</name>
</gene>
<comment type="caution">
    <text evidence="2">The sequence shown here is derived from an EMBL/GenBank/DDBJ whole genome shotgun (WGS) entry which is preliminary data.</text>
</comment>
<name>A0ABP0LML9_9DINO</name>
<proteinExistence type="predicted"/>
<dbReference type="Proteomes" id="UP001642464">
    <property type="component" value="Unassembled WGS sequence"/>
</dbReference>
<organism evidence="2 4">
    <name type="scientific">Durusdinium trenchii</name>
    <dbReference type="NCBI Taxonomy" id="1381693"/>
    <lineage>
        <taxon>Eukaryota</taxon>
        <taxon>Sar</taxon>
        <taxon>Alveolata</taxon>
        <taxon>Dinophyceae</taxon>
        <taxon>Suessiales</taxon>
        <taxon>Symbiodiniaceae</taxon>
        <taxon>Durusdinium</taxon>
    </lineage>
</organism>
<feature type="compositionally biased region" description="Basic and acidic residues" evidence="1">
    <location>
        <begin position="1246"/>
        <end position="1257"/>
    </location>
</feature>
<sequence length="1490" mass="168423">MALVLVRGADGSEAGAQQQEKVPGEWDAFKMPFGVATLESFQLRAYLNKVQEGEAQKVEWLWGRVHDYCKVQQQPGRMLALNLESIKAELKALLVPETEVHYRGQLILQNPDAEWKCHTLESRGLLVMTIWLMKNRGLKALSKNKALNLLLGLANQCLDLVKSCTGVVVDRRGGLKQMELPFEENGICRAAFESLVEQCPGAKDLWQKLMRTRWMGHCIITPIDAASLGDVLYFLTWAYCHPRMSRIRGCNLHHDLVLQTLPRLINTCGRCLDLVAANLANQELRALPALQGKNGQARRQADPVNKVILLYRLRNERLNRRRVAATHEELGSASSSLIKYESYVDCLLHSQALRQDFEQIWQDAPEKKQVQISWDPSSYGGKEVLVSTLYSPWAEKGAFLMNQQLTHVMLSEVSEELLPLARQSKLKRIEGFKELRGVSAALNGVGLSLMDFAVPEGLVLRPLKKGEYRIPAEKEGYFLIFDSATNSLVPEIPDGISLGRVPALVSVSDQGPINLSALNFLQYSQEALLISVQFDPFHRGWNDLKNALKRAECKAWKVVLQLTLVANLPYGPFGTSAWYYKKRAKVEEFLGTRDIHAECWQTYQHLIALEKRIQEPRTEEDQWKLFHSLRTMPSVVEKGPLIKLMRWFSFFESMCFMEGQFWCTKMILEEKVGGQPDNEDESGGEEKAERQNDPAKELQELKKRKGTWKLAPSLITDRTLAIKDCIMSIGKAVWKTHAGRAREVKTPLQVQQLHISCAQHRFWAAELEDLVTASLWDTRTLDHLLPEYRGHADVMEYHTDMFHKVLETRAQSLVAFHELPPCCFFHSLAKNEAVSVEACSQAINLWNVLLEVEAAHLQGADIKPLQLLHWRRSPLTRCILMAFEQDRLLGWEGTAHSQSKPLQTLLSKHLGDSRVIEVAHQSAKDVIRSSKANTFTNTAIMQQVLNSTALSSRKIDQVKVSPGSKVQAESQRHKQETVSKMMKASTHTLPKKIQDLMQPTQSWPSPSPAGLFQSAAATQWIRHFWNQSAPAAEDINRAWLSVLTLPGSTIANSVTSTVLKVVATAEYGFLAWAMSLKVLENGDRVFVLMPDRKHLQWHHITDLESWVYLPCKPTLINDIQGPLGWKVEGAPMPLEQAVVMKGMPITVQQMMDLVKYMGGSLPSKSKPSRKAMEELLMKSVFQPENVHAAQEEFSRMKNKKVEETKYEIDSDFSELLSELGQDDANTQDLKDLKSKRRQQRVARKMKKDDVPLKEDKPKRGRGRGRGKGRGRGRSAGKGKPEEEETNPPQKKRKNFVEKLLEAARKKLRTHDGETKHTGQEEVSDKKEPAPPGTSVFDEPERNPGGASSSSKAPPPAPAKTEGGVPAPRTPSVKVYKSPEDILSHIAPPGCTFGLSHYDHRFTSRFAVESEKFLPPFHTKTMTAAFFRMRTWQDALRTVHEHNWKKWGLVKEENPLPPGKVEQVPGDVPQWVFEALQPAIDKLPEVRRYTK</sequence>
<feature type="region of interest" description="Disordered" evidence="1">
    <location>
        <begin position="1226"/>
        <end position="1372"/>
    </location>
</feature>
<evidence type="ECO:0000256" key="1">
    <source>
        <dbReference type="SAM" id="MobiDB-lite"/>
    </source>
</evidence>
<feature type="compositionally biased region" description="Basic residues" evidence="1">
    <location>
        <begin position="1233"/>
        <end position="1245"/>
    </location>
</feature>
<reference evidence="2 4" key="1">
    <citation type="submission" date="2024-02" db="EMBL/GenBank/DDBJ databases">
        <authorList>
            <person name="Chen Y."/>
            <person name="Shah S."/>
            <person name="Dougan E. K."/>
            <person name="Thang M."/>
            <person name="Chan C."/>
        </authorList>
    </citation>
    <scope>NUCLEOTIDE SEQUENCE [LARGE SCALE GENOMIC DNA]</scope>
</reference>
<keyword evidence="4" id="KW-1185">Reference proteome</keyword>